<dbReference type="AlphaFoldDB" id="A0A9X2SQ73"/>
<dbReference type="EMBL" id="JAMXQV010000029">
    <property type="protein sequence ID" value="MCR6488996.1"/>
    <property type="molecule type" value="Genomic_DNA"/>
</dbReference>
<dbReference type="Gene3D" id="3.40.50.150">
    <property type="entry name" value="Vaccinia Virus protein VP39"/>
    <property type="match status" value="1"/>
</dbReference>
<dbReference type="Proteomes" id="UP001144096">
    <property type="component" value="Unassembled WGS sequence"/>
</dbReference>
<dbReference type="SUPFAM" id="SSF53335">
    <property type="entry name" value="S-adenosyl-L-methionine-dependent methyltransferases"/>
    <property type="match status" value="1"/>
</dbReference>
<accession>A0A9X2SQ73</accession>
<sequence length="155" mass="16736">MVAHLVAHGLPALGADSSATAIRLCHDRGAPAIQRDVFAALPGEGDWDTALLADGNIGIGGDPLRLLRRTRGLLRPAGRLLVETEPDGGLWRGQARLRDHQGSTGSWFPWATVDPEALRRLASAAGFRVGASWARHDRWFTEVRPGTDRGRVSPH</sequence>
<comment type="caution">
    <text evidence="1">The sequence shown here is derived from an EMBL/GenBank/DDBJ whole genome shotgun (WGS) entry which is preliminary data.</text>
</comment>
<proteinExistence type="predicted"/>
<dbReference type="InterPro" id="IPR029063">
    <property type="entry name" value="SAM-dependent_MTases_sf"/>
</dbReference>
<evidence type="ECO:0000313" key="2">
    <source>
        <dbReference type="Proteomes" id="UP001144096"/>
    </source>
</evidence>
<keyword evidence="2" id="KW-1185">Reference proteome</keyword>
<dbReference type="RefSeq" id="WP_372508723.1">
    <property type="nucleotide sequence ID" value="NZ_JAMXQV010000029.1"/>
</dbReference>
<evidence type="ECO:0000313" key="1">
    <source>
        <dbReference type="EMBL" id="MCR6488996.1"/>
    </source>
</evidence>
<protein>
    <submittedName>
        <fullName evidence="1">Uncharacterized protein</fullName>
    </submittedName>
</protein>
<gene>
    <name evidence="1" type="ORF">M8542_39820</name>
</gene>
<name>A0A9X2SQ73_9PSEU</name>
<organism evidence="1 2">
    <name type="scientific">Amycolatopsis iheyensis</name>
    <dbReference type="NCBI Taxonomy" id="2945988"/>
    <lineage>
        <taxon>Bacteria</taxon>
        <taxon>Bacillati</taxon>
        <taxon>Actinomycetota</taxon>
        <taxon>Actinomycetes</taxon>
        <taxon>Pseudonocardiales</taxon>
        <taxon>Pseudonocardiaceae</taxon>
        <taxon>Amycolatopsis</taxon>
    </lineage>
</organism>
<reference evidence="1" key="1">
    <citation type="submission" date="2022-06" db="EMBL/GenBank/DDBJ databases">
        <title>Amycolatopsis iheyaensis sp. nov., a new species of the genus Amycolatopsis isolated from soil in Iheya island, Japan.</title>
        <authorList>
            <person name="Ngamcharungchit C."/>
            <person name="Kanto H."/>
            <person name="Take A."/>
            <person name="Intra B."/>
            <person name="Matsumoto A."/>
            <person name="Panbangred W."/>
            <person name="Inahashi Y."/>
        </authorList>
    </citation>
    <scope>NUCLEOTIDE SEQUENCE</scope>
    <source>
        <strain evidence="1">OK19-0408</strain>
    </source>
</reference>